<dbReference type="Proteomes" id="UP000799441">
    <property type="component" value="Unassembled WGS sequence"/>
</dbReference>
<accession>A0A9P4Q6A3</accession>
<comment type="similarity">
    <text evidence="1">Belongs to the gamma-glutamylcyclotransferase family.</text>
</comment>
<organism evidence="5 6">
    <name type="scientific">Polychaeton citri CBS 116435</name>
    <dbReference type="NCBI Taxonomy" id="1314669"/>
    <lineage>
        <taxon>Eukaryota</taxon>
        <taxon>Fungi</taxon>
        <taxon>Dikarya</taxon>
        <taxon>Ascomycota</taxon>
        <taxon>Pezizomycotina</taxon>
        <taxon>Dothideomycetes</taxon>
        <taxon>Dothideomycetidae</taxon>
        <taxon>Capnodiales</taxon>
        <taxon>Capnodiaceae</taxon>
        <taxon>Polychaeton</taxon>
    </lineage>
</organism>
<dbReference type="InterPro" id="IPR009288">
    <property type="entry name" value="AIG2-like_dom"/>
</dbReference>
<dbReference type="EMBL" id="MU003791">
    <property type="protein sequence ID" value="KAF2721382.1"/>
    <property type="molecule type" value="Genomic_DNA"/>
</dbReference>
<keyword evidence="6" id="KW-1185">Reference proteome</keyword>
<comment type="caution">
    <text evidence="5">The sequence shown here is derived from an EMBL/GenBank/DDBJ whole genome shotgun (WGS) entry which is preliminary data.</text>
</comment>
<dbReference type="InterPro" id="IPR013024">
    <property type="entry name" value="GGCT-like"/>
</dbReference>
<evidence type="ECO:0000313" key="5">
    <source>
        <dbReference type="EMBL" id="KAF2721382.1"/>
    </source>
</evidence>
<dbReference type="PANTHER" id="PTHR31544:SF4">
    <property type="entry name" value="GAMMA-GLUTAMYLCYCLOTRANSFERASE-RELATED"/>
    <property type="match status" value="1"/>
</dbReference>
<dbReference type="PANTHER" id="PTHR31544">
    <property type="entry name" value="AIG2-LIKE PROTEIN D"/>
    <property type="match status" value="1"/>
</dbReference>
<protein>
    <recommendedName>
        <fullName evidence="3">Putative gamma-glutamylcyclotransferase</fullName>
    </recommendedName>
</protein>
<feature type="domain" description="Gamma-glutamylcyclotransferase AIG2-like" evidence="4">
    <location>
        <begin position="62"/>
        <end position="165"/>
    </location>
</feature>
<dbReference type="Gene3D" id="3.10.490.10">
    <property type="entry name" value="Gamma-glutamyl cyclotransferase-like"/>
    <property type="match status" value="1"/>
</dbReference>
<evidence type="ECO:0000256" key="3">
    <source>
        <dbReference type="ARBA" id="ARBA00030602"/>
    </source>
</evidence>
<dbReference type="AlphaFoldDB" id="A0A9P4Q6A3"/>
<dbReference type="InterPro" id="IPR036568">
    <property type="entry name" value="GGCT-like_sf"/>
</dbReference>
<evidence type="ECO:0000313" key="6">
    <source>
        <dbReference type="Proteomes" id="UP000799441"/>
    </source>
</evidence>
<gene>
    <name evidence="5" type="ORF">K431DRAFT_284978</name>
</gene>
<proteinExistence type="inferred from homology"/>
<dbReference type="SUPFAM" id="SSF110857">
    <property type="entry name" value="Gamma-glutamyl cyclotransferase-like"/>
    <property type="match status" value="1"/>
</dbReference>
<dbReference type="Pfam" id="PF06094">
    <property type="entry name" value="GGACT"/>
    <property type="match status" value="1"/>
</dbReference>
<dbReference type="GO" id="GO:0016740">
    <property type="term" value="F:transferase activity"/>
    <property type="evidence" value="ECO:0007669"/>
    <property type="project" value="UniProtKB-KW"/>
</dbReference>
<keyword evidence="2" id="KW-0808">Transferase</keyword>
<dbReference type="CDD" id="cd06661">
    <property type="entry name" value="GGCT_like"/>
    <property type="match status" value="1"/>
</dbReference>
<evidence type="ECO:0000256" key="2">
    <source>
        <dbReference type="ARBA" id="ARBA00022679"/>
    </source>
</evidence>
<dbReference type="OrthoDB" id="3262926at2759"/>
<evidence type="ECO:0000259" key="4">
    <source>
        <dbReference type="Pfam" id="PF06094"/>
    </source>
</evidence>
<evidence type="ECO:0000256" key="1">
    <source>
        <dbReference type="ARBA" id="ARBA00008861"/>
    </source>
</evidence>
<dbReference type="InterPro" id="IPR045038">
    <property type="entry name" value="AIG2-like"/>
</dbReference>
<sequence>MQFHNSLPPPAPPLPSPKDDRIIGKVSKFWLKTKDAPNGGIFFGDTSDTPGPDPNLPEIGPYFVYGTLMDPSMLRDVLNLDYEPLLRPARIEGYHRRSWGQYPALVDGKCGQEVSGMVYNVTTHAHARRLVEYESSNYRVAPVYIDYTDETEPQRVIDWTFKYDGRQNEL</sequence>
<reference evidence="5" key="1">
    <citation type="journal article" date="2020" name="Stud. Mycol.">
        <title>101 Dothideomycetes genomes: a test case for predicting lifestyles and emergence of pathogens.</title>
        <authorList>
            <person name="Haridas S."/>
            <person name="Albert R."/>
            <person name="Binder M."/>
            <person name="Bloem J."/>
            <person name="Labutti K."/>
            <person name="Salamov A."/>
            <person name="Andreopoulos B."/>
            <person name="Baker S."/>
            <person name="Barry K."/>
            <person name="Bills G."/>
            <person name="Bluhm B."/>
            <person name="Cannon C."/>
            <person name="Castanera R."/>
            <person name="Culley D."/>
            <person name="Daum C."/>
            <person name="Ezra D."/>
            <person name="Gonzalez J."/>
            <person name="Henrissat B."/>
            <person name="Kuo A."/>
            <person name="Liang C."/>
            <person name="Lipzen A."/>
            <person name="Lutzoni F."/>
            <person name="Magnuson J."/>
            <person name="Mondo S."/>
            <person name="Nolan M."/>
            <person name="Ohm R."/>
            <person name="Pangilinan J."/>
            <person name="Park H.-J."/>
            <person name="Ramirez L."/>
            <person name="Alfaro M."/>
            <person name="Sun H."/>
            <person name="Tritt A."/>
            <person name="Yoshinaga Y."/>
            <person name="Zwiers L.-H."/>
            <person name="Turgeon B."/>
            <person name="Goodwin S."/>
            <person name="Spatafora J."/>
            <person name="Crous P."/>
            <person name="Grigoriev I."/>
        </authorList>
    </citation>
    <scope>NUCLEOTIDE SEQUENCE</scope>
    <source>
        <strain evidence="5">CBS 116435</strain>
    </source>
</reference>
<name>A0A9P4Q6A3_9PEZI</name>